<protein>
    <submittedName>
        <fullName evidence="1">Uncharacterized protein</fullName>
    </submittedName>
</protein>
<organism evidence="1 2">
    <name type="scientific">Orchesella dallaii</name>
    <dbReference type="NCBI Taxonomy" id="48710"/>
    <lineage>
        <taxon>Eukaryota</taxon>
        <taxon>Metazoa</taxon>
        <taxon>Ecdysozoa</taxon>
        <taxon>Arthropoda</taxon>
        <taxon>Hexapoda</taxon>
        <taxon>Collembola</taxon>
        <taxon>Entomobryomorpha</taxon>
        <taxon>Entomobryoidea</taxon>
        <taxon>Orchesellidae</taxon>
        <taxon>Orchesellinae</taxon>
        <taxon>Orchesella</taxon>
    </lineage>
</organism>
<sequence length="124" mass="14345">MEENSAKEKQLCPYTLHENSAWEVELCDQKDSKVKLTINSVKQKADFNGTTKQYTLQGWLHIEVELVDKSDSIRMIYAQMYDEYFNAIGEFIKDPIEQCPSTQPPNFCESHSIPISSLLRHRSS</sequence>
<evidence type="ECO:0000313" key="1">
    <source>
        <dbReference type="EMBL" id="CAL8138992.1"/>
    </source>
</evidence>
<proteinExistence type="predicted"/>
<gene>
    <name evidence="1" type="ORF">ODALV1_LOCUS27632</name>
</gene>
<name>A0ABP1RYD8_9HEXA</name>
<dbReference type="Proteomes" id="UP001642540">
    <property type="component" value="Unassembled WGS sequence"/>
</dbReference>
<reference evidence="1 2" key="1">
    <citation type="submission" date="2024-08" db="EMBL/GenBank/DDBJ databases">
        <authorList>
            <person name="Cucini C."/>
            <person name="Frati F."/>
        </authorList>
    </citation>
    <scope>NUCLEOTIDE SEQUENCE [LARGE SCALE GENOMIC DNA]</scope>
</reference>
<comment type="caution">
    <text evidence="1">The sequence shown here is derived from an EMBL/GenBank/DDBJ whole genome shotgun (WGS) entry which is preliminary data.</text>
</comment>
<keyword evidence="2" id="KW-1185">Reference proteome</keyword>
<dbReference type="EMBL" id="CAXLJM020000124">
    <property type="protein sequence ID" value="CAL8138992.1"/>
    <property type="molecule type" value="Genomic_DNA"/>
</dbReference>
<evidence type="ECO:0000313" key="2">
    <source>
        <dbReference type="Proteomes" id="UP001642540"/>
    </source>
</evidence>
<accession>A0ABP1RYD8</accession>